<dbReference type="EMBL" id="JYIJ01000014">
    <property type="protein sequence ID" value="KWX04830.1"/>
    <property type="molecule type" value="Genomic_DNA"/>
</dbReference>
<comment type="caution">
    <text evidence="3">The sequence shown here is derived from an EMBL/GenBank/DDBJ whole genome shotgun (WGS) entry which is preliminary data.</text>
</comment>
<reference evidence="3 5" key="1">
    <citation type="submission" date="2015-02" db="EMBL/GenBank/DDBJ databases">
        <title>Physiological reanalysis, assessment of diazotrophy, and genome sequences of multiple isolates of Streptomyces thermoautotrophicus.</title>
        <authorList>
            <person name="MacKellar D.C."/>
            <person name="Lieber L."/>
            <person name="Norman J."/>
            <person name="Bolger A."/>
            <person name="Tobin C."/>
            <person name="Murray J.W."/>
            <person name="Prell J."/>
        </authorList>
    </citation>
    <scope>NUCLEOTIDE SEQUENCE [LARGE SCALE GENOMIC DNA]</scope>
    <source>
        <strain evidence="3 5">UBT1</strain>
    </source>
</reference>
<sequence length="69" mass="7211">MASGWAKMVRIAPSDHLQGALGDLGEHGAQDAHPAALPGRADQDRPDGLLQPFVGARDHQLHPDQAAGL</sequence>
<dbReference type="EMBL" id="JYIK01000569">
    <property type="protein sequence ID" value="KWX10241.1"/>
    <property type="molecule type" value="Genomic_DNA"/>
</dbReference>
<evidence type="ECO:0000313" key="5">
    <source>
        <dbReference type="Proteomes" id="UP000070659"/>
    </source>
</evidence>
<evidence type="ECO:0000313" key="4">
    <source>
        <dbReference type="Proteomes" id="UP000070598"/>
    </source>
</evidence>
<dbReference type="Proteomes" id="UP000070598">
    <property type="component" value="Unassembled WGS sequence"/>
</dbReference>
<evidence type="ECO:0000256" key="1">
    <source>
        <dbReference type="SAM" id="MobiDB-lite"/>
    </source>
</evidence>
<evidence type="ECO:0000313" key="2">
    <source>
        <dbReference type="EMBL" id="KWX04830.1"/>
    </source>
</evidence>
<dbReference type="Proteomes" id="UP000070659">
    <property type="component" value="Unassembled WGS sequence"/>
</dbReference>
<protein>
    <submittedName>
        <fullName evidence="3">Uncharacterized protein</fullName>
    </submittedName>
</protein>
<dbReference type="AlphaFoldDB" id="A0A132NJA4"/>
<organism evidence="3 4">
    <name type="scientific">Carbonactinospora thermoautotrophica</name>
    <dbReference type="NCBI Taxonomy" id="1469144"/>
    <lineage>
        <taxon>Bacteria</taxon>
        <taxon>Bacillati</taxon>
        <taxon>Actinomycetota</taxon>
        <taxon>Actinomycetes</taxon>
        <taxon>Kitasatosporales</taxon>
        <taxon>Carbonactinosporaceae</taxon>
        <taxon>Carbonactinospora</taxon>
    </lineage>
</organism>
<feature type="region of interest" description="Disordered" evidence="1">
    <location>
        <begin position="18"/>
        <end position="69"/>
    </location>
</feature>
<proteinExistence type="predicted"/>
<evidence type="ECO:0000313" key="3">
    <source>
        <dbReference type="EMBL" id="KWX10241.1"/>
    </source>
</evidence>
<name>A0A132NJA4_9ACTN</name>
<reference evidence="4" key="2">
    <citation type="submission" date="2015-02" db="EMBL/GenBank/DDBJ databases">
        <title>Physiological reanalysis, assessment of diazotrophy, and genome sequences of multiple isolates of Streptomyces thermoautotrophicus.</title>
        <authorList>
            <person name="MacKellar D.C."/>
            <person name="Lieber L."/>
            <person name="Norman J."/>
            <person name="Bolger A."/>
            <person name="Tobin C."/>
            <person name="Murray J.W."/>
            <person name="Friesen M."/>
            <person name="Prell J."/>
        </authorList>
    </citation>
    <scope>NUCLEOTIDE SEQUENCE [LARGE SCALE GENOMIC DNA]</scope>
    <source>
        <strain evidence="4">UBT1</strain>
    </source>
</reference>
<gene>
    <name evidence="2" type="ORF">TH66_06665</name>
    <name evidence="3" type="ORF">TR74_04810</name>
</gene>
<accession>A0A132NJA4</accession>